<dbReference type="EMBL" id="CP002403">
    <property type="protein sequence ID" value="ADU21044.1"/>
    <property type="molecule type" value="Genomic_DNA"/>
</dbReference>
<dbReference type="HOGENOM" id="CLU_1668113_0_0_9"/>
<reference evidence="2 3" key="1">
    <citation type="journal article" date="2011" name="J. Bacteriol.">
        <title>Complete genome of the cellulolytic ruminal bacterium Ruminococcus albus 7.</title>
        <authorList>
            <person name="Suen G."/>
            <person name="Stevenson D.M."/>
            <person name="Bruce D.C."/>
            <person name="Chertkov O."/>
            <person name="Copeland A."/>
            <person name="Cheng J.F."/>
            <person name="Detter C."/>
            <person name="Detter J.C."/>
            <person name="Goodwin L.A."/>
            <person name="Han C.S."/>
            <person name="Hauser L.J."/>
            <person name="Ivanova N.N."/>
            <person name="Kyrpides N.C."/>
            <person name="Land M.L."/>
            <person name="Lapidus A."/>
            <person name="Lucas S."/>
            <person name="Ovchinnikova G."/>
            <person name="Pitluck S."/>
            <person name="Tapia R."/>
            <person name="Woyke T."/>
            <person name="Boyum J."/>
            <person name="Mead D."/>
            <person name="Weimer P.J."/>
        </authorList>
    </citation>
    <scope>NUCLEOTIDE SEQUENCE [LARGE SCALE GENOMIC DNA]</scope>
    <source>
        <strain evidence="3">ATCC 27210 / DSM 20455 / JCM 14654 / NCDO 2250 / 7</strain>
    </source>
</reference>
<evidence type="ECO:0000313" key="3">
    <source>
        <dbReference type="Proteomes" id="UP000006919"/>
    </source>
</evidence>
<dbReference type="AlphaFoldDB" id="E6UFF8"/>
<accession>E6UFF8</accession>
<dbReference type="KEGG" id="ral:Rumal_0491"/>
<sequence length="158" mass="18813">MERTLRQRIKTIKEIKNQHGMSIPQIQDIVAEHGGYVSPRTMYDIFAEGSEEKNFHYQSIAPIYESLIEVYGDDYTTDDVAALKQMLKERNRQVDDLLIQLESKHDEFEKRLSIYEERKNAYERSISLLEKQLDQLDRLLFDRDRMLQQLLDAYIPNQ</sequence>
<evidence type="ECO:0000256" key="1">
    <source>
        <dbReference type="SAM" id="Coils"/>
    </source>
</evidence>
<dbReference type="RefSeq" id="WP_013497236.1">
    <property type="nucleotide sequence ID" value="NC_014833.1"/>
</dbReference>
<protein>
    <submittedName>
        <fullName evidence="2">Uncharacterized protein</fullName>
    </submittedName>
</protein>
<evidence type="ECO:0000313" key="2">
    <source>
        <dbReference type="EMBL" id="ADU21044.1"/>
    </source>
</evidence>
<proteinExistence type="predicted"/>
<name>E6UFF8_RUMA7</name>
<feature type="coiled-coil region" evidence="1">
    <location>
        <begin position="80"/>
        <end position="139"/>
    </location>
</feature>
<gene>
    <name evidence="2" type="ordered locus">Rumal_0491</name>
</gene>
<dbReference type="SUPFAM" id="SSF57997">
    <property type="entry name" value="Tropomyosin"/>
    <property type="match status" value="1"/>
</dbReference>
<keyword evidence="1" id="KW-0175">Coiled coil</keyword>
<dbReference type="Proteomes" id="UP000006919">
    <property type="component" value="Chromosome"/>
</dbReference>
<organism evidence="2 3">
    <name type="scientific">Ruminococcus albus (strain ATCC 27210 / DSM 20455 / JCM 14654 / NCDO 2250 / 7)</name>
    <dbReference type="NCBI Taxonomy" id="697329"/>
    <lineage>
        <taxon>Bacteria</taxon>
        <taxon>Bacillati</taxon>
        <taxon>Bacillota</taxon>
        <taxon>Clostridia</taxon>
        <taxon>Eubacteriales</taxon>
        <taxon>Oscillospiraceae</taxon>
        <taxon>Ruminococcus</taxon>
    </lineage>
</organism>